<sequence>MQLVVLVLTILPLVTSRPNSFADKVLDALTFPHASHYLHPPEARDAPLQLLASQANTNYSAICPVNGYINTTVYDLSKIYYLTDSDYPLDGVYKSFQPLKIICVPEWRGLGNHNNTNELFYGWKHFFRNHTHNTIWCPCTGTAPGGGTPTKIGNSTEYIRFHYNLTTTVNNLLRLYSDSGADYRFGCTPELKSISPFNWTTENITIFSSSPRVNYCYAYINGTDTYIGILPPKITEITVGRYGDIYVNGYLYFRLQTVLQFVQLAHTVPTNPNFYTVFYANTTQVLVNITAATVNNLLYCDKDPYSSIACSTNQFEPPNGFYTTSQLEKAGRKTTFVTMPTVANHTYYSINLTIGACGQDASLAATSGCYSKNATIINSKQITFVVNTYKNPYDPNWITWTLNAGTCPWALNQINNYQTVQSIQFANESDSTCCTHNVATWYYEAQPRSVTVKVCFTYMPGNQITIQPGPTGSSTDISVIYEDECVDYNIYGITGTGIIQKTNLTLLAGRTYTSPSGQLLAFKYLSNQTIYSVTPCDFSNQVAVYNKSVIAAILPQNQTIFGLNNVQELPQFYIANKKQFSRTLDYSVDFLAETEQPKCAPVLTYSNIGICADGQFVKVQPEQTKPMPTAPIVAVNISIPKTFNISVQTEYIQVATDNIVIDCARYVCNGNPRCSLLLSQYQTACSTIEQALHQKARLESLELSNMLAYSPNTLKLANISNFQSGNMGFNLTNLLPQNNGRQGRSVIEDILFSKVVTNGLGTVDVDYKKCTKGLSIADLPCAQYYNGIMVLPGVADSGLLAAYTASLTGGMVFGGLSSAAAIPFGTAVQARLNYVALQTDVLQQNQQILANSFNQAMGNITLAFKDVKQSIATTAEAIKTVAGALNKIQEVVNFQGQALSKLTAELQRNFDAISASIQDIYSRLNDIEADAQVDRLITGRLAALNAFLTQTLTQANEVRAARELASQKINECVKDQSKRFGFCGNGYHLFSIANAAPKGFIFFHTVLQPETTIEIKAIAGFCVSDRTVSYYSNSGMEGEAYIARDTTQTIFLHDNGTYMITPRKQYQPRTLAQADIVKISTCDVTYVNLTSTEFEELIPEYADINSTVEGILNSTLPGKIPDLNVSHYNNTILNLTTEINDLQAKAENLSLIADQLEEYIKNINNTLVDLEWLNRVETYLKWPWYVWLAIALAFTAFVTIIITIFLCTGCCGGCFGCFGGCCGLFSKKVDPMSQYMNRYQNPTKNPDDAIPIIYKKNW</sequence>
<feature type="domain" description="Coronavirus spike (S) glycoprotein S2 subunit heptad repeat 2 (HR2) region profile" evidence="17">
    <location>
        <begin position="1099"/>
        <end position="1195"/>
    </location>
</feature>
<evidence type="ECO:0000256" key="11">
    <source>
        <dbReference type="ARBA" id="ARBA00023136"/>
    </source>
</evidence>
<feature type="transmembrane region" description="Helical" evidence="15">
    <location>
        <begin position="1184"/>
        <end position="1206"/>
    </location>
</feature>
<keyword evidence="9" id="KW-0843">Virulence</keyword>
<keyword evidence="12" id="KW-0325">Glycoprotein</keyword>
<evidence type="ECO:0000259" key="16">
    <source>
        <dbReference type="PROSITE" id="PS51923"/>
    </source>
</evidence>
<evidence type="ECO:0000256" key="10">
    <source>
        <dbReference type="ARBA" id="ARBA00023054"/>
    </source>
</evidence>
<keyword evidence="6" id="KW-1043">Host membrane</keyword>
<evidence type="ECO:0000256" key="1">
    <source>
        <dbReference type="ARBA" id="ARBA00022581"/>
    </source>
</evidence>
<protein>
    <submittedName>
        <fullName evidence="18">Spike glycoprotein</fullName>
    </submittedName>
</protein>
<dbReference type="Pfam" id="PF01601">
    <property type="entry name" value="CoV_S2"/>
    <property type="match status" value="1"/>
</dbReference>
<dbReference type="InterPro" id="IPR044873">
    <property type="entry name" value="Spike_S2_CoV_HR1"/>
</dbReference>
<dbReference type="Gene3D" id="2.60.40.3130">
    <property type="match status" value="1"/>
</dbReference>
<evidence type="ECO:0000256" key="8">
    <source>
        <dbReference type="ARBA" id="ARBA00022989"/>
    </source>
</evidence>
<keyword evidence="7" id="KW-0261">Viral envelope protein</keyword>
<dbReference type="InterPro" id="IPR043614">
    <property type="entry name" value="Spike_S2_CoV_C"/>
</dbReference>
<keyword evidence="11 15" id="KW-0472">Membrane</keyword>
<feature type="coiled-coil region" evidence="14">
    <location>
        <begin position="1125"/>
        <end position="1173"/>
    </location>
</feature>
<accession>A0AB39AFI0</accession>
<keyword evidence="3" id="KW-0732">Signal</keyword>
<evidence type="ECO:0000256" key="6">
    <source>
        <dbReference type="ARBA" id="ARBA00022870"/>
    </source>
</evidence>
<dbReference type="InterPro" id="IPR002552">
    <property type="entry name" value="Spike_S2_CoV"/>
</dbReference>
<dbReference type="PROSITE" id="PS51923">
    <property type="entry name" value="COV_S2_HR1"/>
    <property type="match status" value="1"/>
</dbReference>
<dbReference type="GO" id="GO:0019031">
    <property type="term" value="C:viral envelope"/>
    <property type="evidence" value="ECO:0007669"/>
    <property type="project" value="UniProtKB-KW"/>
</dbReference>
<dbReference type="SUPFAM" id="SSF111474">
    <property type="entry name" value="Coronavirus S2 glycoprotein"/>
    <property type="match status" value="2"/>
</dbReference>
<evidence type="ECO:0000256" key="9">
    <source>
        <dbReference type="ARBA" id="ARBA00023026"/>
    </source>
</evidence>
<reference evidence="18" key="1">
    <citation type="submission" date="2024-05" db="EMBL/GenBank/DDBJ databases">
        <title>Avian Migration-Mediated Cross-Species Transmission and Recombination Shaping the Diversity of Gammacoronaviruses and Deltacoronaviruses.</title>
        <authorList>
            <person name="Han Y."/>
            <person name="Xu P."/>
            <person name="Xu Y."/>
            <person name="Wang Y."/>
            <person name="Hu J."/>
            <person name="Ma M."/>
            <person name="Li Z."/>
            <person name="Bo S."/>
            <person name="Zhao C."/>
            <person name="Ji L."/>
            <person name="Yuan Y."/>
            <person name="Zhao W."/>
            <person name="Wang J."/>
            <person name="Jin Q."/>
            <person name="Wu Z."/>
            <person name="He G."/>
        </authorList>
    </citation>
    <scope>NUCLEOTIDE SEQUENCE</scope>
    <source>
        <strain evidence="18">AvEg-DeltaCoV/SH22-SH253</strain>
    </source>
</reference>
<evidence type="ECO:0000256" key="15">
    <source>
        <dbReference type="SAM" id="Phobius"/>
    </source>
</evidence>
<dbReference type="GO" id="GO:0075509">
    <property type="term" value="P:endocytosis involved in viral entry into host cell"/>
    <property type="evidence" value="ECO:0007669"/>
    <property type="project" value="InterPro"/>
</dbReference>
<evidence type="ECO:0000256" key="4">
    <source>
        <dbReference type="ARBA" id="ARBA00022804"/>
    </source>
</evidence>
<evidence type="ECO:0000256" key="5">
    <source>
        <dbReference type="ARBA" id="ARBA00022844"/>
    </source>
</evidence>
<evidence type="ECO:0000256" key="14">
    <source>
        <dbReference type="SAM" id="Coils"/>
    </source>
</evidence>
<evidence type="ECO:0000256" key="2">
    <source>
        <dbReference type="ARBA" id="ARBA00022692"/>
    </source>
</evidence>
<dbReference type="GO" id="GO:0044173">
    <property type="term" value="C:host cell endoplasmic reticulum-Golgi intermediate compartment membrane"/>
    <property type="evidence" value="ECO:0007669"/>
    <property type="project" value="UniProtKB-SubCell"/>
</dbReference>
<proteinExistence type="predicted"/>
<keyword evidence="8 15" id="KW-1133">Transmembrane helix</keyword>
<keyword evidence="13" id="KW-1160">Virus entry into host cell</keyword>
<dbReference type="InterPro" id="IPR002551">
    <property type="entry name" value="Spike_S1_CoV"/>
</dbReference>
<dbReference type="GO" id="GO:0016020">
    <property type="term" value="C:membrane"/>
    <property type="evidence" value="ECO:0007669"/>
    <property type="project" value="InterPro"/>
</dbReference>
<dbReference type="Pfam" id="PF01600">
    <property type="entry name" value="CoV_S1"/>
    <property type="match status" value="1"/>
</dbReference>
<dbReference type="InterPro" id="IPR043607">
    <property type="entry name" value="CoV_S1_C"/>
</dbReference>
<evidence type="ECO:0000256" key="12">
    <source>
        <dbReference type="ARBA" id="ARBA00023180"/>
    </source>
</evidence>
<keyword evidence="10 14" id="KW-0175">Coiled coil</keyword>
<dbReference type="InterPro" id="IPR044874">
    <property type="entry name" value="Spike_S2_CoV_HR2"/>
</dbReference>
<dbReference type="EMBL" id="PP845474">
    <property type="protein sequence ID" value="XDG24471.1"/>
    <property type="molecule type" value="Genomic_RNA"/>
</dbReference>
<keyword evidence="4" id="KW-1161">Viral attachment to host cell</keyword>
<dbReference type="Pfam" id="PF19214">
    <property type="entry name" value="CoV_S2_C"/>
    <property type="match status" value="1"/>
</dbReference>
<evidence type="ECO:0000259" key="17">
    <source>
        <dbReference type="PROSITE" id="PS51924"/>
    </source>
</evidence>
<keyword evidence="5" id="KW-0946">Virion</keyword>
<keyword evidence="2 15" id="KW-0812">Transmembrane</keyword>
<evidence type="ECO:0000256" key="13">
    <source>
        <dbReference type="ARBA" id="ARBA00023296"/>
    </source>
</evidence>
<keyword evidence="1" id="KW-0945">Host-virus interaction</keyword>
<evidence type="ECO:0000256" key="7">
    <source>
        <dbReference type="ARBA" id="ARBA00022879"/>
    </source>
</evidence>
<dbReference type="PROSITE" id="PS51924">
    <property type="entry name" value="COV_S2_HR2"/>
    <property type="match status" value="1"/>
</dbReference>
<organism evidence="18">
    <name type="scientific">Bird deltacoronavirus HKU19</name>
    <dbReference type="NCBI Taxonomy" id="3237952"/>
    <lineage>
        <taxon>Viruses</taxon>
        <taxon>Riboviria</taxon>
        <taxon>Orthornavirae</taxon>
        <taxon>Pisuviricota</taxon>
        <taxon>Pisoniviricetes</taxon>
        <taxon>Nidovirales</taxon>
        <taxon>Cornidovirineae</taxon>
        <taxon>Coronaviridae</taxon>
        <taxon>Orthocoronavirinae</taxon>
        <taxon>Deltacoronavirus</taxon>
    </lineage>
</organism>
<evidence type="ECO:0000313" key="18">
    <source>
        <dbReference type="EMBL" id="XDG24471.1"/>
    </source>
</evidence>
<dbReference type="Gene3D" id="1.20.5.300">
    <property type="match status" value="2"/>
</dbReference>
<name>A0AB39AFI0_9NIDO</name>
<dbReference type="GO" id="GO:0055036">
    <property type="term" value="C:virion membrane"/>
    <property type="evidence" value="ECO:0007669"/>
    <property type="project" value="UniProtKB-SubCell"/>
</dbReference>
<dbReference type="GO" id="GO:0019064">
    <property type="term" value="P:fusion of virus membrane with host plasma membrane"/>
    <property type="evidence" value="ECO:0007669"/>
    <property type="project" value="InterPro"/>
</dbReference>
<dbReference type="GO" id="GO:0046813">
    <property type="term" value="P:receptor-mediated virion attachment to host cell"/>
    <property type="evidence" value="ECO:0007669"/>
    <property type="project" value="InterPro"/>
</dbReference>
<dbReference type="Pfam" id="PF19209">
    <property type="entry name" value="CoV_S1_C"/>
    <property type="match status" value="1"/>
</dbReference>
<evidence type="ECO:0000256" key="3">
    <source>
        <dbReference type="ARBA" id="ARBA00022729"/>
    </source>
</evidence>
<dbReference type="InterPro" id="IPR043473">
    <property type="entry name" value="S2_sf_CoV"/>
</dbReference>
<dbReference type="GO" id="GO:0039654">
    <property type="term" value="P:fusion of virus membrane with host endosome membrane"/>
    <property type="evidence" value="ECO:0007669"/>
    <property type="project" value="InterPro"/>
</dbReference>
<feature type="domain" description="Coronavirus spike (S) glycoprotein S2 subunit heptad repeat 1 (HR1) region profile" evidence="16">
    <location>
        <begin position="822"/>
        <end position="941"/>
    </location>
</feature>